<accession>M4C696</accession>
<organism evidence="2 3">
    <name type="scientific">Hyaloperonospora arabidopsidis (strain Emoy2)</name>
    <name type="common">Downy mildew agent</name>
    <name type="synonym">Peronospora arabidopsidis</name>
    <dbReference type="NCBI Taxonomy" id="559515"/>
    <lineage>
        <taxon>Eukaryota</taxon>
        <taxon>Sar</taxon>
        <taxon>Stramenopiles</taxon>
        <taxon>Oomycota</taxon>
        <taxon>Peronosporomycetes</taxon>
        <taxon>Peronosporales</taxon>
        <taxon>Peronosporaceae</taxon>
        <taxon>Hyaloperonospora</taxon>
    </lineage>
</organism>
<dbReference type="VEuPathDB" id="FungiDB:HpaG814628"/>
<keyword evidence="3" id="KW-1185">Reference proteome</keyword>
<dbReference type="AlphaFoldDB" id="M4C696"/>
<protein>
    <submittedName>
        <fullName evidence="2">Uncharacterized protein</fullName>
    </submittedName>
</protein>
<dbReference type="InParanoid" id="M4C696"/>
<sequence>MPTLFSRPDTIALGGRLDALDRGGRKRPRDVLSHLRTRRKIKMEPQLSDDKENQAPNRSDEPLLESLVRQLPVPIMRYTDIEGHNTQLLHLGESTRSIFMLEKATERRLRLVIALKDAPRSVSRWLELLRCPLGGNPGKYNKIRLLRRALTCADSETARASAEYTEMCIMLAKLSENTKKERNFQEMKKRRVGERQPLRYEEEAAFEFEAGNKVAAEEVLELGVVGSRLSRARHRSSECWRCARRCRHFGELKTAV</sequence>
<dbReference type="eggNOG" id="ENOG502S8R1">
    <property type="taxonomic scope" value="Eukaryota"/>
</dbReference>
<dbReference type="Proteomes" id="UP000011713">
    <property type="component" value="Unassembled WGS sequence"/>
</dbReference>
<dbReference type="HOGENOM" id="CLU_1087580_0_0_1"/>
<feature type="compositionally biased region" description="Basic and acidic residues" evidence="1">
    <location>
        <begin position="48"/>
        <end position="61"/>
    </location>
</feature>
<evidence type="ECO:0000313" key="3">
    <source>
        <dbReference type="Proteomes" id="UP000011713"/>
    </source>
</evidence>
<feature type="region of interest" description="Disordered" evidence="1">
    <location>
        <begin position="38"/>
        <end position="63"/>
    </location>
</feature>
<dbReference type="EMBL" id="ABWE02005691">
    <property type="status" value="NOT_ANNOTATED_CDS"/>
    <property type="molecule type" value="Genomic_DNA"/>
</dbReference>
<dbReference type="Gene3D" id="1.25.40.430">
    <property type="match status" value="1"/>
</dbReference>
<proteinExistence type="predicted"/>
<evidence type="ECO:0000313" key="2">
    <source>
        <dbReference type="EnsemblProtists" id="HpaP814628"/>
    </source>
</evidence>
<dbReference type="EnsemblProtists" id="HpaT814628">
    <property type="protein sequence ID" value="HpaP814628"/>
    <property type="gene ID" value="HpaG814628"/>
</dbReference>
<evidence type="ECO:0000256" key="1">
    <source>
        <dbReference type="SAM" id="MobiDB-lite"/>
    </source>
</evidence>
<reference evidence="3" key="1">
    <citation type="journal article" date="2010" name="Science">
        <title>Signatures of adaptation to obligate biotrophy in the Hyaloperonospora arabidopsidis genome.</title>
        <authorList>
            <person name="Baxter L."/>
            <person name="Tripathy S."/>
            <person name="Ishaque N."/>
            <person name="Boot N."/>
            <person name="Cabral A."/>
            <person name="Kemen E."/>
            <person name="Thines M."/>
            <person name="Ah-Fong A."/>
            <person name="Anderson R."/>
            <person name="Badejoko W."/>
            <person name="Bittner-Eddy P."/>
            <person name="Boore J.L."/>
            <person name="Chibucos M.C."/>
            <person name="Coates M."/>
            <person name="Dehal P."/>
            <person name="Delehaunty K."/>
            <person name="Dong S."/>
            <person name="Downton P."/>
            <person name="Dumas B."/>
            <person name="Fabro G."/>
            <person name="Fronick C."/>
            <person name="Fuerstenberg S.I."/>
            <person name="Fulton L."/>
            <person name="Gaulin E."/>
            <person name="Govers F."/>
            <person name="Hughes L."/>
            <person name="Humphray S."/>
            <person name="Jiang R.H."/>
            <person name="Judelson H."/>
            <person name="Kamoun S."/>
            <person name="Kyung K."/>
            <person name="Meijer H."/>
            <person name="Minx P."/>
            <person name="Morris P."/>
            <person name="Nelson J."/>
            <person name="Phuntumart V."/>
            <person name="Qutob D."/>
            <person name="Rehmany A."/>
            <person name="Rougon-Cardoso A."/>
            <person name="Ryden P."/>
            <person name="Torto-Alalibo T."/>
            <person name="Studholme D."/>
            <person name="Wang Y."/>
            <person name="Win J."/>
            <person name="Wood J."/>
            <person name="Clifton S.W."/>
            <person name="Rogers J."/>
            <person name="Van den Ackerveken G."/>
            <person name="Jones J.D."/>
            <person name="McDowell J.M."/>
            <person name="Beynon J."/>
            <person name="Tyler B.M."/>
        </authorList>
    </citation>
    <scope>NUCLEOTIDE SEQUENCE [LARGE SCALE GENOMIC DNA]</scope>
    <source>
        <strain evidence="3">Emoy2</strain>
    </source>
</reference>
<reference evidence="2" key="2">
    <citation type="submission" date="2015-06" db="UniProtKB">
        <authorList>
            <consortium name="EnsemblProtists"/>
        </authorList>
    </citation>
    <scope>IDENTIFICATION</scope>
    <source>
        <strain evidence="2">Emoy2</strain>
    </source>
</reference>
<name>M4C696_HYAAE</name>